<proteinExistence type="predicted"/>
<keyword evidence="3" id="KW-1185">Reference proteome</keyword>
<feature type="region of interest" description="Disordered" evidence="1">
    <location>
        <begin position="43"/>
        <end position="67"/>
    </location>
</feature>
<evidence type="ECO:0008006" key="4">
    <source>
        <dbReference type="Google" id="ProtNLM"/>
    </source>
</evidence>
<sequence length="143" mass="15316">MLALWFGVDRSTITRAIGEVRPLLAQRGCTVAPDVRLRVLQPGPAGQQRRHHAGATAGTVPAPGRRPVHGDPRGCRLPGGGCADTGVPTRLAYLLPGFQGRVKRGGLPPFLITWVWLEVVMTCRGPTRGPNSSLPLRWTVTDG</sequence>
<reference evidence="2 3" key="1">
    <citation type="submission" date="2024-09" db="EMBL/GenBank/DDBJ databases">
        <title>The Natural Products Discovery Center: Release of the First 8490 Sequenced Strains for Exploring Actinobacteria Biosynthetic Diversity.</title>
        <authorList>
            <person name="Kalkreuter E."/>
            <person name="Kautsar S.A."/>
            <person name="Yang D."/>
            <person name="Bader C.D."/>
            <person name="Teijaro C.N."/>
            <person name="Fluegel L."/>
            <person name="Davis C.M."/>
            <person name="Simpson J.R."/>
            <person name="Lauterbach L."/>
            <person name="Steele A.D."/>
            <person name="Gui C."/>
            <person name="Meng S."/>
            <person name="Li G."/>
            <person name="Viehrig K."/>
            <person name="Ye F."/>
            <person name="Su P."/>
            <person name="Kiefer A.F."/>
            <person name="Nichols A."/>
            <person name="Cepeda A.J."/>
            <person name="Yan W."/>
            <person name="Fan B."/>
            <person name="Jiang Y."/>
            <person name="Adhikari A."/>
            <person name="Zheng C.-J."/>
            <person name="Schuster L."/>
            <person name="Cowan T.M."/>
            <person name="Smanski M.J."/>
            <person name="Chevrette M.G."/>
            <person name="De Carvalho L.P.S."/>
            <person name="Shen B."/>
        </authorList>
    </citation>
    <scope>NUCLEOTIDE SEQUENCE [LARGE SCALE GENOMIC DNA]</scope>
    <source>
        <strain evidence="2 3">NPDC059500</strain>
    </source>
</reference>
<dbReference type="RefSeq" id="WP_381843073.1">
    <property type="nucleotide sequence ID" value="NZ_JBHYTS010000073.1"/>
</dbReference>
<gene>
    <name evidence="2" type="ORF">ACFW88_31355</name>
</gene>
<evidence type="ECO:0000313" key="2">
    <source>
        <dbReference type="EMBL" id="MFE1754987.1"/>
    </source>
</evidence>
<name>A0ABW6HED4_9ACTN</name>
<evidence type="ECO:0000313" key="3">
    <source>
        <dbReference type="Proteomes" id="UP001599756"/>
    </source>
</evidence>
<organism evidence="2 3">
    <name type="scientific">Streptomyces anandii</name>
    <dbReference type="NCBI Taxonomy" id="285454"/>
    <lineage>
        <taxon>Bacteria</taxon>
        <taxon>Bacillati</taxon>
        <taxon>Actinomycetota</taxon>
        <taxon>Actinomycetes</taxon>
        <taxon>Kitasatosporales</taxon>
        <taxon>Streptomycetaceae</taxon>
        <taxon>Streptomyces</taxon>
    </lineage>
</organism>
<accession>A0ABW6HED4</accession>
<feature type="compositionally biased region" description="Low complexity" evidence="1">
    <location>
        <begin position="54"/>
        <end position="63"/>
    </location>
</feature>
<protein>
    <recommendedName>
        <fullName evidence="4">Transposase Helix-turn-helix domain-containing protein</fullName>
    </recommendedName>
</protein>
<evidence type="ECO:0000256" key="1">
    <source>
        <dbReference type="SAM" id="MobiDB-lite"/>
    </source>
</evidence>
<comment type="caution">
    <text evidence="2">The sequence shown here is derived from an EMBL/GenBank/DDBJ whole genome shotgun (WGS) entry which is preliminary data.</text>
</comment>
<dbReference type="Proteomes" id="UP001599756">
    <property type="component" value="Unassembled WGS sequence"/>
</dbReference>
<dbReference type="EMBL" id="JBHYTS010000073">
    <property type="protein sequence ID" value="MFE1754987.1"/>
    <property type="molecule type" value="Genomic_DNA"/>
</dbReference>